<feature type="non-terminal residue" evidence="1">
    <location>
        <position position="86"/>
    </location>
</feature>
<name>A0A812S736_SYMPI</name>
<evidence type="ECO:0000313" key="2">
    <source>
        <dbReference type="Proteomes" id="UP000649617"/>
    </source>
</evidence>
<dbReference type="AlphaFoldDB" id="A0A812S736"/>
<accession>A0A812S736</accession>
<dbReference type="EMBL" id="CAJNIZ010022777">
    <property type="protein sequence ID" value="CAE7464114.1"/>
    <property type="molecule type" value="Genomic_DNA"/>
</dbReference>
<keyword evidence="2" id="KW-1185">Reference proteome</keyword>
<dbReference type="Proteomes" id="UP000649617">
    <property type="component" value="Unassembled WGS sequence"/>
</dbReference>
<reference evidence="1" key="1">
    <citation type="submission" date="2021-02" db="EMBL/GenBank/DDBJ databases">
        <authorList>
            <person name="Dougan E. K."/>
            <person name="Rhodes N."/>
            <person name="Thang M."/>
            <person name="Chan C."/>
        </authorList>
    </citation>
    <scope>NUCLEOTIDE SEQUENCE</scope>
</reference>
<protein>
    <submittedName>
        <fullName evidence="1">Uncharacterized protein</fullName>
    </submittedName>
</protein>
<organism evidence="1 2">
    <name type="scientific">Symbiodinium pilosum</name>
    <name type="common">Dinoflagellate</name>
    <dbReference type="NCBI Taxonomy" id="2952"/>
    <lineage>
        <taxon>Eukaryota</taxon>
        <taxon>Sar</taxon>
        <taxon>Alveolata</taxon>
        <taxon>Dinophyceae</taxon>
        <taxon>Suessiales</taxon>
        <taxon>Symbiodiniaceae</taxon>
        <taxon>Symbiodinium</taxon>
    </lineage>
</organism>
<comment type="caution">
    <text evidence="1">The sequence shown here is derived from an EMBL/GenBank/DDBJ whole genome shotgun (WGS) entry which is preliminary data.</text>
</comment>
<proteinExistence type="predicted"/>
<sequence length="86" mass="9423">KPALSPANLAWRSSVEDDLAAQSRWMKKSAELHIPRSRRAADPSRAKFLLLNVKSGATCGRPELALLKSQLKRRGQKAAALLLTFG</sequence>
<feature type="non-terminal residue" evidence="1">
    <location>
        <position position="1"/>
    </location>
</feature>
<evidence type="ECO:0000313" key="1">
    <source>
        <dbReference type="EMBL" id="CAE7464114.1"/>
    </source>
</evidence>
<gene>
    <name evidence="1" type="ORF">SPIL2461_LOCUS11638</name>
</gene>